<accession>A0A843TWJ6</accession>
<sequence>MVDASCGGAFMTKSEDETYNLFETLSENSINHASLYSYERSLRPVKKAGMYEVRGRGESDSRVEDLIARLNQRLEQKLEQKFDQLLSFTGQAIPKFSQQPKTCAIRVDTLNGSVDTSLNSQKTNFTQMGQCVDTLPGGVDTLRLKLKNVNLSGHVAAWGSRESA</sequence>
<dbReference type="AlphaFoldDB" id="A0A843TWJ6"/>
<evidence type="ECO:0000313" key="2">
    <source>
        <dbReference type="Proteomes" id="UP000652761"/>
    </source>
</evidence>
<dbReference type="EMBL" id="NMUH01000211">
    <property type="protein sequence ID" value="MQL74506.1"/>
    <property type="molecule type" value="Genomic_DNA"/>
</dbReference>
<name>A0A843TWJ6_COLES</name>
<protein>
    <submittedName>
        <fullName evidence="1">Uncharacterized protein</fullName>
    </submittedName>
</protein>
<comment type="caution">
    <text evidence="1">The sequence shown here is derived from an EMBL/GenBank/DDBJ whole genome shotgun (WGS) entry which is preliminary data.</text>
</comment>
<dbReference type="OrthoDB" id="1740583at2759"/>
<reference evidence="1" key="1">
    <citation type="submission" date="2017-07" db="EMBL/GenBank/DDBJ databases">
        <title>Taro Niue Genome Assembly and Annotation.</title>
        <authorList>
            <person name="Atibalentja N."/>
            <person name="Keating K."/>
            <person name="Fields C.J."/>
        </authorList>
    </citation>
    <scope>NUCLEOTIDE SEQUENCE</scope>
    <source>
        <strain evidence="1">Niue_2</strain>
        <tissue evidence="1">Leaf</tissue>
    </source>
</reference>
<dbReference type="Proteomes" id="UP000652761">
    <property type="component" value="Unassembled WGS sequence"/>
</dbReference>
<organism evidence="1 2">
    <name type="scientific">Colocasia esculenta</name>
    <name type="common">Wild taro</name>
    <name type="synonym">Arum esculentum</name>
    <dbReference type="NCBI Taxonomy" id="4460"/>
    <lineage>
        <taxon>Eukaryota</taxon>
        <taxon>Viridiplantae</taxon>
        <taxon>Streptophyta</taxon>
        <taxon>Embryophyta</taxon>
        <taxon>Tracheophyta</taxon>
        <taxon>Spermatophyta</taxon>
        <taxon>Magnoliopsida</taxon>
        <taxon>Liliopsida</taxon>
        <taxon>Araceae</taxon>
        <taxon>Aroideae</taxon>
        <taxon>Colocasieae</taxon>
        <taxon>Colocasia</taxon>
    </lineage>
</organism>
<keyword evidence="2" id="KW-1185">Reference proteome</keyword>
<gene>
    <name evidence="1" type="ORF">Taro_006868</name>
</gene>
<evidence type="ECO:0000313" key="1">
    <source>
        <dbReference type="EMBL" id="MQL74506.1"/>
    </source>
</evidence>
<proteinExistence type="predicted"/>